<comment type="caution">
    <text evidence="1">The sequence shown here is derived from an EMBL/GenBank/DDBJ whole genome shotgun (WGS) entry which is preliminary data.</text>
</comment>
<evidence type="ECO:0000313" key="1">
    <source>
        <dbReference type="EMBL" id="MDM7830282.1"/>
    </source>
</evidence>
<dbReference type="Proteomes" id="UP001321453">
    <property type="component" value="Unassembled WGS sequence"/>
</dbReference>
<accession>A0ABT7S3T8</accession>
<dbReference type="RefSeq" id="WP_289445126.1">
    <property type="nucleotide sequence ID" value="NZ_JAUCGR010000001.1"/>
</dbReference>
<evidence type="ECO:0000313" key="2">
    <source>
        <dbReference type="Proteomes" id="UP001321453"/>
    </source>
</evidence>
<proteinExistence type="predicted"/>
<reference evidence="1 2" key="1">
    <citation type="submission" date="2023-06" db="EMBL/GenBank/DDBJ databases">
        <title>Cellulomonas sp. MW9 Whole genome sequence.</title>
        <authorList>
            <person name="Park S."/>
        </authorList>
    </citation>
    <scope>NUCLEOTIDE SEQUENCE [LARGE SCALE GENOMIC DNA]</scope>
    <source>
        <strain evidence="1 2">MW9</strain>
    </source>
</reference>
<dbReference type="EMBL" id="JAUCGR010000001">
    <property type="protein sequence ID" value="MDM7830282.1"/>
    <property type="molecule type" value="Genomic_DNA"/>
</dbReference>
<gene>
    <name evidence="1" type="ORF">QRT05_02960</name>
</gene>
<organism evidence="1 2">
    <name type="scientific">Cellulomonas edaphi</name>
    <dbReference type="NCBI Taxonomy" id="3053468"/>
    <lineage>
        <taxon>Bacteria</taxon>
        <taxon>Bacillati</taxon>
        <taxon>Actinomycetota</taxon>
        <taxon>Actinomycetes</taxon>
        <taxon>Micrococcales</taxon>
        <taxon>Cellulomonadaceae</taxon>
        <taxon>Cellulomonas</taxon>
    </lineage>
</organism>
<protein>
    <submittedName>
        <fullName evidence="1">YtxH domain-containing protein</fullName>
    </submittedName>
</protein>
<sequence>MKGKVAFVAGAGLGYLLGTRAGRGQFEKIKSWAGDMWLDPRVQGYVKDMEAQATQFAKEQGAALKDRAVDAAWAAMGNAKSTPDPDEIVVEAVPEDELDPNVRRF</sequence>
<name>A0ABT7S3T8_9CELL</name>
<keyword evidence="2" id="KW-1185">Reference proteome</keyword>